<dbReference type="Pfam" id="PF05137">
    <property type="entry name" value="PilN"/>
    <property type="match status" value="1"/>
</dbReference>
<keyword evidence="4" id="KW-1185">Reference proteome</keyword>
<evidence type="ECO:0000313" key="3">
    <source>
        <dbReference type="EMBL" id="OOS19879.1"/>
    </source>
</evidence>
<keyword evidence="1" id="KW-0175">Coiled coil</keyword>
<name>A0A1T0CC64_9GAMM</name>
<keyword evidence="2" id="KW-0812">Transmembrane</keyword>
<gene>
    <name evidence="3" type="ORF">B0682_08065</name>
</gene>
<dbReference type="RefSeq" id="WP_078308096.1">
    <property type="nucleotide sequence ID" value="NZ_CP147511.1"/>
</dbReference>
<dbReference type="AlphaFoldDB" id="A0A1T0CC64"/>
<dbReference type="PANTHER" id="PTHR40278">
    <property type="entry name" value="DNA UTILIZATION PROTEIN HOFN"/>
    <property type="match status" value="1"/>
</dbReference>
<accession>A0A1T0CC64</accession>
<keyword evidence="2" id="KW-1133">Transmembrane helix</keyword>
<dbReference type="Proteomes" id="UP000191094">
    <property type="component" value="Unassembled WGS sequence"/>
</dbReference>
<sequence length="207" mass="23651">MARINLLPWREEARERKNKEFITQVVLIFLLSAAVALAVWYYFDNQLTEQQRANDLVSQENQRLDGVLTEIETLEQRREDIISRMKVIQDLQGTRPIPVRVWDDLARAMPEALYLTSLKREGNLITLNGRADNPNVVSNLIRNLDNSDWMTASAVRSITKDIPNNSAEIITPEQQYVTFEVTTTVVIQAAKPDEEQVTEDSPAEVTP</sequence>
<evidence type="ECO:0000313" key="4">
    <source>
        <dbReference type="Proteomes" id="UP000191094"/>
    </source>
</evidence>
<dbReference type="EMBL" id="MUYT01000012">
    <property type="protein sequence ID" value="OOS19879.1"/>
    <property type="molecule type" value="Genomic_DNA"/>
</dbReference>
<dbReference type="GO" id="GO:0043107">
    <property type="term" value="P:type IV pilus-dependent motility"/>
    <property type="evidence" value="ECO:0007669"/>
    <property type="project" value="TreeGrafter"/>
</dbReference>
<reference evidence="3 4" key="1">
    <citation type="submission" date="2017-02" db="EMBL/GenBank/DDBJ databases">
        <title>Draft genome sequence of Moraxella lincolnii CCUG 9405T type strain.</title>
        <authorList>
            <person name="Salva-Serra F."/>
            <person name="Engstrom-Jakobsson H."/>
            <person name="Thorell K."/>
            <person name="Jaen-Luchoro D."/>
            <person name="Gonzales-Siles L."/>
            <person name="Karlsson R."/>
            <person name="Yazdan S."/>
            <person name="Boulund F."/>
            <person name="Johnning A."/>
            <person name="Engstrand L."/>
            <person name="Kristiansson E."/>
            <person name="Moore E."/>
        </authorList>
    </citation>
    <scope>NUCLEOTIDE SEQUENCE [LARGE SCALE GENOMIC DNA]</scope>
    <source>
        <strain evidence="3 4">CCUG 9405</strain>
    </source>
</reference>
<evidence type="ECO:0000256" key="1">
    <source>
        <dbReference type="SAM" id="Coils"/>
    </source>
</evidence>
<proteinExistence type="predicted"/>
<protein>
    <submittedName>
        <fullName evidence="3">Pilus assembly protein PilS</fullName>
    </submittedName>
</protein>
<organism evidence="3 4">
    <name type="scientific">Lwoffella lincolnii</name>
    <dbReference type="NCBI Taxonomy" id="90241"/>
    <lineage>
        <taxon>Bacteria</taxon>
        <taxon>Pseudomonadati</taxon>
        <taxon>Pseudomonadota</taxon>
        <taxon>Gammaproteobacteria</taxon>
        <taxon>Moraxellales</taxon>
        <taxon>Moraxellaceae</taxon>
        <taxon>Lwoffella</taxon>
    </lineage>
</organism>
<feature type="transmembrane region" description="Helical" evidence="2">
    <location>
        <begin position="21"/>
        <end position="43"/>
    </location>
</feature>
<dbReference type="InterPro" id="IPR052534">
    <property type="entry name" value="Extracell_DNA_Util/SecSys_Comp"/>
</dbReference>
<comment type="caution">
    <text evidence="3">The sequence shown here is derived from an EMBL/GenBank/DDBJ whole genome shotgun (WGS) entry which is preliminary data.</text>
</comment>
<dbReference type="STRING" id="90241.B0682_08065"/>
<dbReference type="OrthoDB" id="5296173at2"/>
<evidence type="ECO:0000256" key="2">
    <source>
        <dbReference type="SAM" id="Phobius"/>
    </source>
</evidence>
<feature type="coiled-coil region" evidence="1">
    <location>
        <begin position="57"/>
        <end position="91"/>
    </location>
</feature>
<dbReference type="InterPro" id="IPR007813">
    <property type="entry name" value="PilN"/>
</dbReference>
<keyword evidence="2" id="KW-0472">Membrane</keyword>
<dbReference type="GO" id="GO:0043683">
    <property type="term" value="P:type IV pilus assembly"/>
    <property type="evidence" value="ECO:0007669"/>
    <property type="project" value="TreeGrafter"/>
</dbReference>
<dbReference type="PANTHER" id="PTHR40278:SF2">
    <property type="entry name" value="TYPE IV PILUS INNER MEMBRANE COMPONENT PILN"/>
    <property type="match status" value="1"/>
</dbReference>